<dbReference type="Ensembl" id="ENSOMET00000028852.1">
    <property type="protein sequence ID" value="ENSOMEP00000019578.1"/>
    <property type="gene ID" value="ENSOMEG00000021424.1"/>
</dbReference>
<dbReference type="PANTHER" id="PTHR24166:SF48">
    <property type="entry name" value="PROTEIN VAPYRIN"/>
    <property type="match status" value="1"/>
</dbReference>
<dbReference type="GeneTree" id="ENSGT00950000182908"/>
<evidence type="ECO:0000256" key="1">
    <source>
        <dbReference type="ARBA" id="ARBA00022737"/>
    </source>
</evidence>
<evidence type="ECO:0000256" key="2">
    <source>
        <dbReference type="ARBA" id="ARBA00023043"/>
    </source>
</evidence>
<dbReference type="Proteomes" id="UP000261560">
    <property type="component" value="Unplaced"/>
</dbReference>
<evidence type="ECO:0000313" key="4">
    <source>
        <dbReference type="Ensembl" id="ENSOMEP00000019578.1"/>
    </source>
</evidence>
<dbReference type="STRING" id="30732.ENSOMEP00000019578"/>
<evidence type="ECO:0000313" key="5">
    <source>
        <dbReference type="Proteomes" id="UP000261560"/>
    </source>
</evidence>
<name>A0A3B3CNX7_ORYME</name>
<feature type="repeat" description="ANK" evidence="3">
    <location>
        <begin position="61"/>
        <end position="93"/>
    </location>
</feature>
<evidence type="ECO:0000256" key="3">
    <source>
        <dbReference type="PROSITE-ProRule" id="PRU00023"/>
    </source>
</evidence>
<feature type="repeat" description="ANK" evidence="3">
    <location>
        <begin position="28"/>
        <end position="60"/>
    </location>
</feature>
<dbReference type="InterPro" id="IPR036770">
    <property type="entry name" value="Ankyrin_rpt-contain_sf"/>
</dbReference>
<dbReference type="Gene3D" id="1.25.40.20">
    <property type="entry name" value="Ankyrin repeat-containing domain"/>
    <property type="match status" value="3"/>
</dbReference>
<protein>
    <submittedName>
        <fullName evidence="4">Ankyrin repeat domain 52a</fullName>
    </submittedName>
</protein>
<dbReference type="PaxDb" id="30732-ENSOMEP00000019578"/>
<feature type="repeat" description="ANK" evidence="3">
    <location>
        <begin position="159"/>
        <end position="191"/>
    </location>
</feature>
<reference evidence="4" key="2">
    <citation type="submission" date="2025-09" db="UniProtKB">
        <authorList>
            <consortium name="Ensembl"/>
        </authorList>
    </citation>
    <scope>IDENTIFICATION</scope>
</reference>
<keyword evidence="2 3" id="KW-0040">ANK repeat</keyword>
<feature type="repeat" description="ANK" evidence="3">
    <location>
        <begin position="262"/>
        <end position="294"/>
    </location>
</feature>
<dbReference type="PROSITE" id="PS50088">
    <property type="entry name" value="ANK_REPEAT"/>
    <property type="match status" value="6"/>
</dbReference>
<proteinExistence type="predicted"/>
<dbReference type="Pfam" id="PF12796">
    <property type="entry name" value="Ank_2"/>
    <property type="match status" value="3"/>
</dbReference>
<dbReference type="AlphaFoldDB" id="A0A3B3CNX7"/>
<dbReference type="InterPro" id="IPR050889">
    <property type="entry name" value="Dendritic_Spine_Reg/Scaffold"/>
</dbReference>
<feature type="repeat" description="ANK" evidence="3">
    <location>
        <begin position="192"/>
        <end position="225"/>
    </location>
</feature>
<feature type="repeat" description="ANK" evidence="3">
    <location>
        <begin position="98"/>
        <end position="120"/>
    </location>
</feature>
<keyword evidence="1" id="KW-0677">Repeat</keyword>
<sequence>MLAVLGGHTDCVHFLLERASSPDAQDKRGSTALHRAAVLGHDDCVTALLKHKASPLCRDIQGRTPLHYAASRGQTEMLSSLMQAAVAADPQDQLLDSKQYTPLHWAAYKGHEDCLEVLLELKTFIHEEGNPFTPLHCALAAERLLESARVHVINCRDAKGRTPLHAAAFAEDVAGLQLVLRHGAEINAVDNSGRSALMVAADKGHSGTVAILLHRAKADLTLLDENKNTALHLACSKAHEMCALLILGEIHSPTLINATNSALQMPLHLAARNGLSTVVQALLSRGATVLAVDEEGHTPALACAPNKDVADCLALILSTMKPFSQRDPSSCSCSSPTVSSSPGLNLLKHCGITAACSPLPSNGLHNGYVKDHHGTPVGLDGCLSE</sequence>
<dbReference type="InterPro" id="IPR002110">
    <property type="entry name" value="Ankyrin_rpt"/>
</dbReference>
<dbReference type="PANTHER" id="PTHR24166">
    <property type="entry name" value="ROLLING PEBBLES, ISOFORM B"/>
    <property type="match status" value="1"/>
</dbReference>
<dbReference type="Pfam" id="PF00023">
    <property type="entry name" value="Ank"/>
    <property type="match status" value="2"/>
</dbReference>
<reference evidence="4" key="1">
    <citation type="submission" date="2025-08" db="UniProtKB">
        <authorList>
            <consortium name="Ensembl"/>
        </authorList>
    </citation>
    <scope>IDENTIFICATION</scope>
</reference>
<dbReference type="SMART" id="SM00248">
    <property type="entry name" value="ANK"/>
    <property type="match status" value="8"/>
</dbReference>
<organism evidence="4 5">
    <name type="scientific">Oryzias melastigma</name>
    <name type="common">Marine medaka</name>
    <dbReference type="NCBI Taxonomy" id="30732"/>
    <lineage>
        <taxon>Eukaryota</taxon>
        <taxon>Metazoa</taxon>
        <taxon>Chordata</taxon>
        <taxon>Craniata</taxon>
        <taxon>Vertebrata</taxon>
        <taxon>Euteleostomi</taxon>
        <taxon>Actinopterygii</taxon>
        <taxon>Neopterygii</taxon>
        <taxon>Teleostei</taxon>
        <taxon>Neoteleostei</taxon>
        <taxon>Acanthomorphata</taxon>
        <taxon>Ovalentaria</taxon>
        <taxon>Atherinomorphae</taxon>
        <taxon>Beloniformes</taxon>
        <taxon>Adrianichthyidae</taxon>
        <taxon>Oryziinae</taxon>
        <taxon>Oryzias</taxon>
    </lineage>
</organism>
<dbReference type="SUPFAM" id="SSF48403">
    <property type="entry name" value="Ankyrin repeat"/>
    <property type="match status" value="2"/>
</dbReference>
<keyword evidence="5" id="KW-1185">Reference proteome</keyword>
<dbReference type="PROSITE" id="PS50297">
    <property type="entry name" value="ANK_REP_REGION"/>
    <property type="match status" value="5"/>
</dbReference>
<accession>A0A3B3CNX7</accession>
<dbReference type="PRINTS" id="PR01415">
    <property type="entry name" value="ANKYRIN"/>
</dbReference>
<dbReference type="OMA" id="CEANQET"/>